<sequence length="170" mass="19179">MPLDGNDPMCPSRSGAIRASAEENPIDVRAIGDMLPPAEEGQVDVLKKQGLADFMTKVSIRLRSTHPPYLRVQVRRAFFGLLRGLNLDVCAEPPYDSAAADRLREFLVAAGRGEVLLLDFEAFLKSVRVEAQKRKERAEKVAKALEEERRNKGEWDMIEKSDVEEPWEMI</sequence>
<dbReference type="AlphaFoldDB" id="A0A423WSV2"/>
<protein>
    <submittedName>
        <fullName evidence="1">Uncharacterized protein</fullName>
    </submittedName>
</protein>
<dbReference type="EMBL" id="LKEA01000010">
    <property type="protein sequence ID" value="ROW06593.1"/>
    <property type="molecule type" value="Genomic_DNA"/>
</dbReference>
<keyword evidence="2" id="KW-1185">Reference proteome</keyword>
<gene>
    <name evidence="1" type="ORF">VMCG_04272</name>
</gene>
<comment type="caution">
    <text evidence="1">The sequence shown here is derived from an EMBL/GenBank/DDBJ whole genome shotgun (WGS) entry which is preliminary data.</text>
</comment>
<proteinExistence type="predicted"/>
<dbReference type="Proteomes" id="UP000283895">
    <property type="component" value="Unassembled WGS sequence"/>
</dbReference>
<reference evidence="1 2" key="1">
    <citation type="submission" date="2015-09" db="EMBL/GenBank/DDBJ databases">
        <title>Host preference determinants of Valsa canker pathogens revealed by comparative genomics.</title>
        <authorList>
            <person name="Yin Z."/>
            <person name="Huang L."/>
        </authorList>
    </citation>
    <scope>NUCLEOTIDE SEQUENCE [LARGE SCALE GENOMIC DNA]</scope>
    <source>
        <strain evidence="1 2">03-1</strain>
    </source>
</reference>
<accession>A0A423WSV2</accession>
<name>A0A423WSV2_9PEZI</name>
<evidence type="ECO:0000313" key="1">
    <source>
        <dbReference type="EMBL" id="ROW06593.1"/>
    </source>
</evidence>
<dbReference type="OrthoDB" id="5242464at2759"/>
<evidence type="ECO:0000313" key="2">
    <source>
        <dbReference type="Proteomes" id="UP000283895"/>
    </source>
</evidence>
<organism evidence="1 2">
    <name type="scientific">Cytospora schulzeri</name>
    <dbReference type="NCBI Taxonomy" id="448051"/>
    <lineage>
        <taxon>Eukaryota</taxon>
        <taxon>Fungi</taxon>
        <taxon>Dikarya</taxon>
        <taxon>Ascomycota</taxon>
        <taxon>Pezizomycotina</taxon>
        <taxon>Sordariomycetes</taxon>
        <taxon>Sordariomycetidae</taxon>
        <taxon>Diaporthales</taxon>
        <taxon>Cytosporaceae</taxon>
        <taxon>Cytospora</taxon>
    </lineage>
</organism>